<accession>A0A9P4NSI9</accession>
<dbReference type="EMBL" id="MU007032">
    <property type="protein sequence ID" value="KAF2431364.1"/>
    <property type="molecule type" value="Genomic_DNA"/>
</dbReference>
<evidence type="ECO:0000256" key="1">
    <source>
        <dbReference type="SAM" id="MobiDB-lite"/>
    </source>
</evidence>
<reference evidence="2" key="1">
    <citation type="journal article" date="2020" name="Stud. Mycol.">
        <title>101 Dothideomycetes genomes: a test case for predicting lifestyles and emergence of pathogens.</title>
        <authorList>
            <person name="Haridas S."/>
            <person name="Albert R."/>
            <person name="Binder M."/>
            <person name="Bloem J."/>
            <person name="Labutti K."/>
            <person name="Salamov A."/>
            <person name="Andreopoulos B."/>
            <person name="Baker S."/>
            <person name="Barry K."/>
            <person name="Bills G."/>
            <person name="Bluhm B."/>
            <person name="Cannon C."/>
            <person name="Castanera R."/>
            <person name="Culley D."/>
            <person name="Daum C."/>
            <person name="Ezra D."/>
            <person name="Gonzalez J."/>
            <person name="Henrissat B."/>
            <person name="Kuo A."/>
            <person name="Liang C."/>
            <person name="Lipzen A."/>
            <person name="Lutzoni F."/>
            <person name="Magnuson J."/>
            <person name="Mondo S."/>
            <person name="Nolan M."/>
            <person name="Ohm R."/>
            <person name="Pangilinan J."/>
            <person name="Park H.-J."/>
            <person name="Ramirez L."/>
            <person name="Alfaro M."/>
            <person name="Sun H."/>
            <person name="Tritt A."/>
            <person name="Yoshinaga Y."/>
            <person name="Zwiers L.-H."/>
            <person name="Turgeon B."/>
            <person name="Goodwin S."/>
            <person name="Spatafora J."/>
            <person name="Crous P."/>
            <person name="Grigoriev I."/>
        </authorList>
    </citation>
    <scope>NUCLEOTIDE SEQUENCE</scope>
    <source>
        <strain evidence="2">CBS 130266</strain>
    </source>
</reference>
<gene>
    <name evidence="2" type="ORF">EJ08DRAFT_648896</name>
</gene>
<feature type="region of interest" description="Disordered" evidence="1">
    <location>
        <begin position="263"/>
        <end position="310"/>
    </location>
</feature>
<dbReference type="Proteomes" id="UP000800235">
    <property type="component" value="Unassembled WGS sequence"/>
</dbReference>
<protein>
    <submittedName>
        <fullName evidence="2">Uncharacterized protein</fullName>
    </submittedName>
</protein>
<name>A0A9P4NSI9_9PEZI</name>
<dbReference type="CDD" id="cd14273">
    <property type="entry name" value="UBA_TAP-C_like"/>
    <property type="match status" value="1"/>
</dbReference>
<sequence length="344" mass="38896">MAPSLAEKAMQMDVRLLFIEYTGATIEVADHYLERTLYDLEEALNVWRMDNAPAHKIEFIKSFRAIIGENVETALDFHGDGDLPTSLEWFYSQKEYKEVFMKATGANENVADSYFRDMPTDVQSAIAVHLKRTQIDIEFGKPVYEHYEPATKKRILPAREFTGDEDLNGDFFGATSAKEKKTLIALAENNDRIQDFVYTTRSSKETAIAFFARHPTASIDSAAEDIKAELSSWEDAVQERISNLWYVRNLIKVHNMGCYIKQHNPTKSGPIPKTSDKPENAAEPKTDTKEEVKAKEPVTRNPQGSHTKENTEVVTALMDSLKVSGGRRMTAMSLPMSRPVCYPI</sequence>
<evidence type="ECO:0000313" key="3">
    <source>
        <dbReference type="Proteomes" id="UP000800235"/>
    </source>
</evidence>
<proteinExistence type="predicted"/>
<evidence type="ECO:0000313" key="2">
    <source>
        <dbReference type="EMBL" id="KAF2431364.1"/>
    </source>
</evidence>
<keyword evidence="3" id="KW-1185">Reference proteome</keyword>
<feature type="compositionally biased region" description="Basic and acidic residues" evidence="1">
    <location>
        <begin position="274"/>
        <end position="298"/>
    </location>
</feature>
<organism evidence="2 3">
    <name type="scientific">Tothia fuscella</name>
    <dbReference type="NCBI Taxonomy" id="1048955"/>
    <lineage>
        <taxon>Eukaryota</taxon>
        <taxon>Fungi</taxon>
        <taxon>Dikarya</taxon>
        <taxon>Ascomycota</taxon>
        <taxon>Pezizomycotina</taxon>
        <taxon>Dothideomycetes</taxon>
        <taxon>Pleosporomycetidae</taxon>
        <taxon>Venturiales</taxon>
        <taxon>Cylindrosympodiaceae</taxon>
        <taxon>Tothia</taxon>
    </lineage>
</organism>
<comment type="caution">
    <text evidence="2">The sequence shown here is derived from an EMBL/GenBank/DDBJ whole genome shotgun (WGS) entry which is preliminary data.</text>
</comment>
<dbReference type="AlphaFoldDB" id="A0A9P4NSI9"/>